<dbReference type="PANTHER" id="PTHR14024">
    <property type="entry name" value="PERILIPIN"/>
    <property type="match status" value="1"/>
</dbReference>
<dbReference type="InterPro" id="IPR004279">
    <property type="entry name" value="Perilipin"/>
</dbReference>
<keyword evidence="6" id="KW-1185">Reference proteome</keyword>
<feature type="compositionally biased region" description="Polar residues" evidence="4">
    <location>
        <begin position="384"/>
        <end position="396"/>
    </location>
</feature>
<evidence type="ECO:0000313" key="6">
    <source>
        <dbReference type="Proteomes" id="UP000694568"/>
    </source>
</evidence>
<evidence type="ECO:0000256" key="1">
    <source>
        <dbReference type="ARBA" id="ARBA00004502"/>
    </source>
</evidence>
<reference evidence="5" key="1">
    <citation type="submission" date="2025-08" db="UniProtKB">
        <authorList>
            <consortium name="Ensembl"/>
        </authorList>
    </citation>
    <scope>IDENTIFICATION</scope>
</reference>
<feature type="compositionally biased region" description="Basic and acidic residues" evidence="4">
    <location>
        <begin position="495"/>
        <end position="505"/>
    </location>
</feature>
<protein>
    <recommendedName>
        <fullName evidence="7">Perilipin 6</fullName>
    </recommendedName>
</protein>
<comment type="similarity">
    <text evidence="2">Belongs to the perilipin family.</text>
</comment>
<dbReference type="GO" id="GO:0005829">
    <property type="term" value="C:cytosol"/>
    <property type="evidence" value="ECO:0007669"/>
    <property type="project" value="TreeGrafter"/>
</dbReference>
<proteinExistence type="inferred from homology"/>
<feature type="region of interest" description="Disordered" evidence="4">
    <location>
        <begin position="479"/>
        <end position="512"/>
    </location>
</feature>
<accession>A0A8C9XYF8</accession>
<dbReference type="GO" id="GO:0010890">
    <property type="term" value="P:positive regulation of triglyceride storage"/>
    <property type="evidence" value="ECO:0007669"/>
    <property type="project" value="TreeGrafter"/>
</dbReference>
<evidence type="ECO:0000256" key="3">
    <source>
        <dbReference type="ARBA" id="ARBA00022677"/>
    </source>
</evidence>
<dbReference type="AlphaFoldDB" id="A0A8C9XYF8"/>
<dbReference type="Ensembl" id="ENSSLUT00000016578.1">
    <property type="protein sequence ID" value="ENSSLUP00000016058.1"/>
    <property type="gene ID" value="ENSSLUG00000007545.1"/>
</dbReference>
<keyword evidence="3" id="KW-0551">Lipid droplet</keyword>
<dbReference type="GO" id="GO:0005811">
    <property type="term" value="C:lipid droplet"/>
    <property type="evidence" value="ECO:0007669"/>
    <property type="project" value="UniProtKB-SubCell"/>
</dbReference>
<name>A0A8C9XYF8_SANLU</name>
<dbReference type="GeneTree" id="ENSGT00950000182920"/>
<dbReference type="GO" id="GO:0019915">
    <property type="term" value="P:lipid storage"/>
    <property type="evidence" value="ECO:0007669"/>
    <property type="project" value="TreeGrafter"/>
</dbReference>
<dbReference type="Proteomes" id="UP000694568">
    <property type="component" value="Unplaced"/>
</dbReference>
<evidence type="ECO:0000256" key="2">
    <source>
        <dbReference type="ARBA" id="ARBA00006311"/>
    </source>
</evidence>
<comment type="subcellular location">
    <subcellularLocation>
        <location evidence="1">Lipid droplet</location>
    </subcellularLocation>
</comment>
<dbReference type="Pfam" id="PF03036">
    <property type="entry name" value="Perilipin"/>
    <property type="match status" value="1"/>
</dbReference>
<evidence type="ECO:0008006" key="7">
    <source>
        <dbReference type="Google" id="ProtNLM"/>
    </source>
</evidence>
<organism evidence="5 6">
    <name type="scientific">Sander lucioperca</name>
    <name type="common">Pike-perch</name>
    <name type="synonym">Perca lucioperca</name>
    <dbReference type="NCBI Taxonomy" id="283035"/>
    <lineage>
        <taxon>Eukaryota</taxon>
        <taxon>Metazoa</taxon>
        <taxon>Chordata</taxon>
        <taxon>Craniata</taxon>
        <taxon>Vertebrata</taxon>
        <taxon>Euteleostomi</taxon>
        <taxon>Actinopterygii</taxon>
        <taxon>Neopterygii</taxon>
        <taxon>Teleostei</taxon>
        <taxon>Neoteleostei</taxon>
        <taxon>Acanthomorphata</taxon>
        <taxon>Eupercaria</taxon>
        <taxon>Perciformes</taxon>
        <taxon>Percoidei</taxon>
        <taxon>Percidae</taxon>
        <taxon>Luciopercinae</taxon>
        <taxon>Sander</taxon>
    </lineage>
</organism>
<feature type="compositionally biased region" description="Low complexity" evidence="4">
    <location>
        <begin position="484"/>
        <end position="494"/>
    </location>
</feature>
<evidence type="ECO:0000256" key="4">
    <source>
        <dbReference type="SAM" id="MobiDB-lite"/>
    </source>
</evidence>
<reference evidence="5" key="2">
    <citation type="submission" date="2025-09" db="UniProtKB">
        <authorList>
            <consortium name="Ensembl"/>
        </authorList>
    </citation>
    <scope>IDENTIFICATION</scope>
</reference>
<feature type="region of interest" description="Disordered" evidence="4">
    <location>
        <begin position="361"/>
        <end position="396"/>
    </location>
</feature>
<sequence>YHGSRNINGHATAVLRVSALPLVHSALQSVTSAYSNVKGRYPLLALVGGVAEVGVRSASHAAMTRATPLLQSLQPQIEVANSLALVGLERLERHFPVLHQSTDEVLGHLKDALFLTLDDVQLWLLDGVDGAVDQLERATDAALAAVRLLQDMPAGRAAATGLDNALSRLEDATAYYLPLPPQLREYRGVEWERRVKEFDDEEEDDEEPGVWTRLRSLLLSLSLQLYDRLLALHNAAHQVTHSLHNAAHQVGLGWVLQTVWELLQNLQRLLAALAYRAERLRELTMRELRGWAAMLAELRPVRQIRELPLQIQQPLADVMELSQMLLQLVINGTPLYDMVRHVEDFLNQDFTAHGSSHRRSANSLFLKAMDGRPRRRRSRAAQGSMDSQTPDPLNGCQRSSLKELMALKVEEHAIAHRRPSAAELLLAPLKQFVSQSQKVFELLSPDNAENAESAETDEDVERLLEPLKQFVSQSQKTFELLSPDNADNAENAEIAESKNTDDTDSGRASADC</sequence>
<evidence type="ECO:0000313" key="5">
    <source>
        <dbReference type="Ensembl" id="ENSSLUP00000016058.1"/>
    </source>
</evidence>
<dbReference type="PANTHER" id="PTHR14024:SF48">
    <property type="entry name" value="PERILIPIN 6"/>
    <property type="match status" value="1"/>
</dbReference>